<dbReference type="EMBL" id="NQKI01000026">
    <property type="protein sequence ID" value="OZY58459.1"/>
    <property type="molecule type" value="Genomic_DNA"/>
</dbReference>
<dbReference type="InterPro" id="IPR013096">
    <property type="entry name" value="Cupin_2"/>
</dbReference>
<feature type="chain" id="PRO_5012289183" evidence="1">
    <location>
        <begin position="21"/>
        <end position="140"/>
    </location>
</feature>
<evidence type="ECO:0000313" key="3">
    <source>
        <dbReference type="EMBL" id="OZY58459.1"/>
    </source>
</evidence>
<accession>A0A266N7M6</accession>
<dbReference type="RefSeq" id="WP_094994291.1">
    <property type="nucleotide sequence ID" value="NZ_NQKI01000026.1"/>
</dbReference>
<feature type="signal peptide" evidence="1">
    <location>
        <begin position="1"/>
        <end position="20"/>
    </location>
</feature>
<dbReference type="OrthoDB" id="287220at2"/>
<protein>
    <submittedName>
        <fullName evidence="3">Cupin</fullName>
    </submittedName>
</protein>
<evidence type="ECO:0000313" key="4">
    <source>
        <dbReference type="Proteomes" id="UP000215788"/>
    </source>
</evidence>
<sequence>MVLARLIPSFLLITACLSFAGCAQTSTGVQTQQLLKTAYAWEGTRYDAYPQGRPELSVLKITIPAKTTLNWHTHPMPNVAYVVSGELLVETREGKQTRLTPGQVLPEVVNVAHRGTSANTPVELIVFYAGTTDLPLSKPD</sequence>
<dbReference type="Proteomes" id="UP000215788">
    <property type="component" value="Unassembled WGS sequence"/>
</dbReference>
<feature type="domain" description="Cupin type-2" evidence="2">
    <location>
        <begin position="61"/>
        <end position="127"/>
    </location>
</feature>
<evidence type="ECO:0000259" key="2">
    <source>
        <dbReference type="Pfam" id="PF07883"/>
    </source>
</evidence>
<evidence type="ECO:0000256" key="1">
    <source>
        <dbReference type="SAM" id="SignalP"/>
    </source>
</evidence>
<keyword evidence="1" id="KW-0732">Signal</keyword>
<proteinExistence type="predicted"/>
<dbReference type="InterPro" id="IPR014710">
    <property type="entry name" value="RmlC-like_jellyroll"/>
</dbReference>
<organism evidence="3 4">
    <name type="scientific">Pseudomonas lundensis</name>
    <dbReference type="NCBI Taxonomy" id="86185"/>
    <lineage>
        <taxon>Bacteria</taxon>
        <taxon>Pseudomonadati</taxon>
        <taxon>Pseudomonadota</taxon>
        <taxon>Gammaproteobacteria</taxon>
        <taxon>Pseudomonadales</taxon>
        <taxon>Pseudomonadaceae</taxon>
        <taxon>Pseudomonas</taxon>
    </lineage>
</organism>
<dbReference type="CDD" id="cd02236">
    <property type="entry name" value="cupin_CV2614-like"/>
    <property type="match status" value="1"/>
</dbReference>
<name>A0A266N7M6_9PSED</name>
<comment type="caution">
    <text evidence="3">The sequence shown here is derived from an EMBL/GenBank/DDBJ whole genome shotgun (WGS) entry which is preliminary data.</text>
</comment>
<gene>
    <name evidence="3" type="ORF">CJF39_15970</name>
</gene>
<dbReference type="Pfam" id="PF07883">
    <property type="entry name" value="Cupin_2"/>
    <property type="match status" value="1"/>
</dbReference>
<dbReference type="AlphaFoldDB" id="A0A266N7M6"/>
<dbReference type="Gene3D" id="2.60.120.10">
    <property type="entry name" value="Jelly Rolls"/>
    <property type="match status" value="1"/>
</dbReference>
<reference evidence="3 4" key="1">
    <citation type="submission" date="2017-08" db="EMBL/GenBank/DDBJ databases">
        <title>Genomic and metabolic characterisation of spoilage-associated Pseudomonas species.</title>
        <authorList>
            <person name="Stanborough T."/>
            <person name="Fegan N."/>
            <person name="Powell S.M."/>
            <person name="Singh T."/>
            <person name="Tamplin M.L."/>
            <person name="Chandry P.S."/>
        </authorList>
    </citation>
    <scope>NUCLEOTIDE SEQUENCE [LARGE SCALE GENOMIC DNA]</scope>
    <source>
        <strain evidence="3 4">L1802</strain>
    </source>
</reference>
<dbReference type="SUPFAM" id="SSF51182">
    <property type="entry name" value="RmlC-like cupins"/>
    <property type="match status" value="1"/>
</dbReference>
<dbReference type="InterPro" id="IPR011051">
    <property type="entry name" value="RmlC_Cupin_sf"/>
</dbReference>
<dbReference type="PROSITE" id="PS51257">
    <property type="entry name" value="PROKAR_LIPOPROTEIN"/>
    <property type="match status" value="1"/>
</dbReference>